<accession>A0A8T3CWQ8</accession>
<dbReference type="EMBL" id="JAERUA010000019">
    <property type="protein sequence ID" value="KAI1887055.1"/>
    <property type="molecule type" value="Genomic_DNA"/>
</dbReference>
<evidence type="ECO:0000313" key="2">
    <source>
        <dbReference type="Proteomes" id="UP000829720"/>
    </source>
</evidence>
<name>A0A8T3CWQ8_9TELE</name>
<keyword evidence="2" id="KW-1185">Reference proteome</keyword>
<organism evidence="1 2">
    <name type="scientific">Albula goreensis</name>
    <dbReference type="NCBI Taxonomy" id="1534307"/>
    <lineage>
        <taxon>Eukaryota</taxon>
        <taxon>Metazoa</taxon>
        <taxon>Chordata</taxon>
        <taxon>Craniata</taxon>
        <taxon>Vertebrata</taxon>
        <taxon>Euteleostomi</taxon>
        <taxon>Actinopterygii</taxon>
        <taxon>Neopterygii</taxon>
        <taxon>Teleostei</taxon>
        <taxon>Albuliformes</taxon>
        <taxon>Albulidae</taxon>
        <taxon>Albula</taxon>
    </lineage>
</organism>
<dbReference type="AlphaFoldDB" id="A0A8T3CWQ8"/>
<comment type="caution">
    <text evidence="1">The sequence shown here is derived from an EMBL/GenBank/DDBJ whole genome shotgun (WGS) entry which is preliminary data.</text>
</comment>
<reference evidence="1" key="1">
    <citation type="submission" date="2021-01" db="EMBL/GenBank/DDBJ databases">
        <authorList>
            <person name="Zahm M."/>
            <person name="Roques C."/>
            <person name="Cabau C."/>
            <person name="Klopp C."/>
            <person name="Donnadieu C."/>
            <person name="Jouanno E."/>
            <person name="Lampietro C."/>
            <person name="Louis A."/>
            <person name="Herpin A."/>
            <person name="Echchiki A."/>
            <person name="Berthelot C."/>
            <person name="Parey E."/>
            <person name="Roest-Crollius H."/>
            <person name="Braasch I."/>
            <person name="Postlethwait J."/>
            <person name="Bobe J."/>
            <person name="Montfort J."/>
            <person name="Bouchez O."/>
            <person name="Begum T."/>
            <person name="Mejri S."/>
            <person name="Adams A."/>
            <person name="Chen W.-J."/>
            <person name="Guiguen Y."/>
        </authorList>
    </citation>
    <scope>NUCLEOTIDE SEQUENCE</scope>
    <source>
        <tissue evidence="1">Blood</tissue>
    </source>
</reference>
<proteinExistence type="predicted"/>
<gene>
    <name evidence="1" type="ORF">AGOR_G00202090</name>
</gene>
<sequence length="77" mass="8398">MRPGQVSWVGGEGDRETLPQAVIHECIIPLPQIHGHPLYAVLQNPCPTLNKRQALSQTVNHGPSFSQVLLQPPSPQS</sequence>
<protein>
    <submittedName>
        <fullName evidence="1">Uncharacterized protein</fullName>
    </submittedName>
</protein>
<evidence type="ECO:0000313" key="1">
    <source>
        <dbReference type="EMBL" id="KAI1887055.1"/>
    </source>
</evidence>
<dbReference type="Proteomes" id="UP000829720">
    <property type="component" value="Unassembled WGS sequence"/>
</dbReference>